<evidence type="ECO:0000313" key="1">
    <source>
        <dbReference type="EMBL" id="MCI34445.1"/>
    </source>
</evidence>
<name>A0A392RFT4_9FABA</name>
<dbReference type="Proteomes" id="UP000265520">
    <property type="component" value="Unassembled WGS sequence"/>
</dbReference>
<evidence type="ECO:0000313" key="2">
    <source>
        <dbReference type="Proteomes" id="UP000265520"/>
    </source>
</evidence>
<dbReference type="AlphaFoldDB" id="A0A392RFT4"/>
<accession>A0A392RFT4</accession>
<feature type="non-terminal residue" evidence="1">
    <location>
        <position position="110"/>
    </location>
</feature>
<reference evidence="1 2" key="1">
    <citation type="journal article" date="2018" name="Front. Plant Sci.">
        <title>Red Clover (Trifolium pratense) and Zigzag Clover (T. medium) - A Picture of Genomic Similarities and Differences.</title>
        <authorList>
            <person name="Dluhosova J."/>
            <person name="Istvanek J."/>
            <person name="Nedelnik J."/>
            <person name="Repkova J."/>
        </authorList>
    </citation>
    <scope>NUCLEOTIDE SEQUENCE [LARGE SCALE GENOMIC DNA]</scope>
    <source>
        <strain evidence="2">cv. 10/8</strain>
        <tissue evidence="1">Leaf</tissue>
    </source>
</reference>
<dbReference type="EMBL" id="LXQA010213703">
    <property type="protein sequence ID" value="MCI34445.1"/>
    <property type="molecule type" value="Genomic_DNA"/>
</dbReference>
<comment type="caution">
    <text evidence="1">The sequence shown here is derived from an EMBL/GenBank/DDBJ whole genome shotgun (WGS) entry which is preliminary data.</text>
</comment>
<sequence>MLRERGPQKSSSSLQAGERGGESLLCQGGVELQFPRLLPRYSWLDDAPCFLERPYPRGEECGLAFCFAMETVESVKEQDLSGGCCLDEEKVSRTCGVSVGKNENCSSEDV</sequence>
<protein>
    <submittedName>
        <fullName evidence="1">Uncharacterized protein</fullName>
    </submittedName>
</protein>
<proteinExistence type="predicted"/>
<organism evidence="1 2">
    <name type="scientific">Trifolium medium</name>
    <dbReference type="NCBI Taxonomy" id="97028"/>
    <lineage>
        <taxon>Eukaryota</taxon>
        <taxon>Viridiplantae</taxon>
        <taxon>Streptophyta</taxon>
        <taxon>Embryophyta</taxon>
        <taxon>Tracheophyta</taxon>
        <taxon>Spermatophyta</taxon>
        <taxon>Magnoliopsida</taxon>
        <taxon>eudicotyledons</taxon>
        <taxon>Gunneridae</taxon>
        <taxon>Pentapetalae</taxon>
        <taxon>rosids</taxon>
        <taxon>fabids</taxon>
        <taxon>Fabales</taxon>
        <taxon>Fabaceae</taxon>
        <taxon>Papilionoideae</taxon>
        <taxon>50 kb inversion clade</taxon>
        <taxon>NPAAA clade</taxon>
        <taxon>Hologalegina</taxon>
        <taxon>IRL clade</taxon>
        <taxon>Trifolieae</taxon>
        <taxon>Trifolium</taxon>
    </lineage>
</organism>
<keyword evidence="2" id="KW-1185">Reference proteome</keyword>